<protein>
    <recommendedName>
        <fullName evidence="4">Multidrug ABC transporter ATPase</fullName>
    </recommendedName>
</protein>
<comment type="caution">
    <text evidence="2">The sequence shown here is derived from an EMBL/GenBank/DDBJ whole genome shotgun (WGS) entry which is preliminary data.</text>
</comment>
<feature type="transmembrane region" description="Helical" evidence="1">
    <location>
        <begin position="33"/>
        <end position="60"/>
    </location>
</feature>
<keyword evidence="1" id="KW-0472">Membrane</keyword>
<dbReference type="EMBL" id="QEEX01000001">
    <property type="protein sequence ID" value="PWB98213.1"/>
    <property type="molecule type" value="Genomic_DNA"/>
</dbReference>
<name>A0A2U1T377_9MICO</name>
<dbReference type="AlphaFoldDB" id="A0A2U1T377"/>
<evidence type="ECO:0000313" key="2">
    <source>
        <dbReference type="EMBL" id="PWB98213.1"/>
    </source>
</evidence>
<keyword evidence="3" id="KW-1185">Reference proteome</keyword>
<keyword evidence="1" id="KW-0812">Transmembrane</keyword>
<accession>A0A2U1T377</accession>
<dbReference type="Proteomes" id="UP000244978">
    <property type="component" value="Unassembled WGS sequence"/>
</dbReference>
<evidence type="ECO:0008006" key="4">
    <source>
        <dbReference type="Google" id="ProtNLM"/>
    </source>
</evidence>
<evidence type="ECO:0000256" key="1">
    <source>
        <dbReference type="SAM" id="Phobius"/>
    </source>
</evidence>
<gene>
    <name evidence="2" type="ORF">DF220_10520</name>
</gene>
<reference evidence="3" key="1">
    <citation type="submission" date="2018-04" db="EMBL/GenBank/DDBJ databases">
        <authorList>
            <person name="Liu S."/>
            <person name="Wang Z."/>
            <person name="Li J."/>
        </authorList>
    </citation>
    <scope>NUCLEOTIDE SEQUENCE [LARGE SCALE GENOMIC DNA]</scope>
    <source>
        <strain evidence="3">S1194</strain>
    </source>
</reference>
<sequence length="69" mass="7321">MIATLVIVALLCFAAAMIGYATGAIVNSFNGLWGAVIMIPYFALPVALLLTVALLAITGVRRSRENRAR</sequence>
<proteinExistence type="predicted"/>
<keyword evidence="1" id="KW-1133">Transmembrane helix</keyword>
<evidence type="ECO:0000313" key="3">
    <source>
        <dbReference type="Proteomes" id="UP000244978"/>
    </source>
</evidence>
<organism evidence="2 3">
    <name type="scientific">Homoserinimonas hongtaonis</name>
    <dbReference type="NCBI Taxonomy" id="2079791"/>
    <lineage>
        <taxon>Bacteria</taxon>
        <taxon>Bacillati</taxon>
        <taxon>Actinomycetota</taxon>
        <taxon>Actinomycetes</taxon>
        <taxon>Micrococcales</taxon>
        <taxon>Microbacteriaceae</taxon>
        <taxon>Homoserinimonas</taxon>
    </lineage>
</organism>